<dbReference type="AlphaFoldDB" id="A0A1K2I9N6"/>
<dbReference type="InterPro" id="IPR036390">
    <property type="entry name" value="WH_DNA-bd_sf"/>
</dbReference>
<accession>A0A1K2I9N6</accession>
<dbReference type="SUPFAM" id="SSF46785">
    <property type="entry name" value="Winged helix' DNA-binding domain"/>
    <property type="match status" value="1"/>
</dbReference>
<dbReference type="InterPro" id="IPR050950">
    <property type="entry name" value="HTH-type_LysR_regulators"/>
</dbReference>
<protein>
    <submittedName>
        <fullName evidence="2">Transcription regulator</fullName>
    </submittedName>
</protein>
<reference evidence="2" key="1">
    <citation type="submission" date="2016-11" db="EMBL/GenBank/DDBJ databases">
        <authorList>
            <person name="Jaros S."/>
            <person name="Januszkiewicz K."/>
            <person name="Wedrychowicz H."/>
        </authorList>
    </citation>
    <scope>NUCLEOTIDE SEQUENCE</scope>
    <source>
        <strain evidence="2">ACA-DC 565</strain>
    </source>
</reference>
<dbReference type="Gene3D" id="3.40.190.290">
    <property type="match status" value="1"/>
</dbReference>
<organism evidence="2">
    <name type="scientific">Loigolactobacillus rennini</name>
    <dbReference type="NCBI Taxonomy" id="238013"/>
    <lineage>
        <taxon>Bacteria</taxon>
        <taxon>Bacillati</taxon>
        <taxon>Bacillota</taxon>
        <taxon>Bacilli</taxon>
        <taxon>Lactobacillales</taxon>
        <taxon>Lactobacillaceae</taxon>
        <taxon>Loigolactobacillus</taxon>
    </lineage>
</organism>
<dbReference type="GO" id="GO:0003700">
    <property type="term" value="F:DNA-binding transcription factor activity"/>
    <property type="evidence" value="ECO:0007669"/>
    <property type="project" value="InterPro"/>
</dbReference>
<sequence length="287" mass="32888">MIDEHLLKQLVTFADKHTLSATAEHLMLTQPTVTRGMQKLETDLGVKLFKRQSNQITLNQTGQFAVNEARKVLKQNETFMTRVKNYDRSHRIIEVGSNAPGPIIVLNRVAQHTPNIAVQSELIATADLKNKLEDNQYSFIISNQEIQTEQIESYYLNHEQLSVNLDQFMPQANQATIKFKALKGLSFVVFQDIGPWKQIIQDNIPDAKFLYQAQWEALTEITNYASFPYFNTNITAAKNHTGNQVQIPISDPIATMDFYINYLKTRKKLALSLVESIRNNWSSQWAK</sequence>
<dbReference type="PANTHER" id="PTHR30419:SF8">
    <property type="entry name" value="NITROGEN ASSIMILATION TRANSCRIPTIONAL ACTIVATOR-RELATED"/>
    <property type="match status" value="1"/>
</dbReference>
<evidence type="ECO:0000259" key="1">
    <source>
        <dbReference type="PROSITE" id="PS50931"/>
    </source>
</evidence>
<feature type="domain" description="HTH lysR-type" evidence="1">
    <location>
        <begin position="2"/>
        <end position="59"/>
    </location>
</feature>
<evidence type="ECO:0000313" key="2">
    <source>
        <dbReference type="EMBL" id="SFZ88948.1"/>
    </source>
</evidence>
<dbReference type="GO" id="GO:0005829">
    <property type="term" value="C:cytosol"/>
    <property type="evidence" value="ECO:0007669"/>
    <property type="project" value="TreeGrafter"/>
</dbReference>
<dbReference type="Gene3D" id="1.10.10.10">
    <property type="entry name" value="Winged helix-like DNA-binding domain superfamily/Winged helix DNA-binding domain"/>
    <property type="match status" value="1"/>
</dbReference>
<dbReference type="PRINTS" id="PR00039">
    <property type="entry name" value="HTHLYSR"/>
</dbReference>
<dbReference type="PANTHER" id="PTHR30419">
    <property type="entry name" value="HTH-TYPE TRANSCRIPTIONAL REGULATOR YBHD"/>
    <property type="match status" value="1"/>
</dbReference>
<gene>
    <name evidence="2" type="ORF">LREN565_2061</name>
</gene>
<name>A0A1K2I9N6_9LACO</name>
<dbReference type="InterPro" id="IPR036388">
    <property type="entry name" value="WH-like_DNA-bd_sf"/>
</dbReference>
<dbReference type="InterPro" id="IPR000847">
    <property type="entry name" value="LysR_HTH_N"/>
</dbReference>
<dbReference type="PROSITE" id="PS50931">
    <property type="entry name" value="HTH_LYSR"/>
    <property type="match status" value="1"/>
</dbReference>
<dbReference type="SUPFAM" id="SSF53850">
    <property type="entry name" value="Periplasmic binding protein-like II"/>
    <property type="match status" value="1"/>
</dbReference>
<dbReference type="EMBL" id="LT634362">
    <property type="protein sequence ID" value="SFZ88948.1"/>
    <property type="molecule type" value="Genomic_DNA"/>
</dbReference>
<proteinExistence type="predicted"/>
<dbReference type="Pfam" id="PF00126">
    <property type="entry name" value="HTH_1"/>
    <property type="match status" value="1"/>
</dbReference>